<evidence type="ECO:0000256" key="1">
    <source>
        <dbReference type="SAM" id="MobiDB-lite"/>
    </source>
</evidence>
<dbReference type="InterPro" id="IPR036465">
    <property type="entry name" value="vWFA_dom_sf"/>
</dbReference>
<dbReference type="RefSeq" id="WP_144997729.1">
    <property type="nucleotide sequence ID" value="NZ_CP036281.1"/>
</dbReference>
<dbReference type="Pfam" id="PF00092">
    <property type="entry name" value="VWA"/>
    <property type="match status" value="1"/>
</dbReference>
<reference evidence="3 4" key="1">
    <citation type="submission" date="2019-02" db="EMBL/GenBank/DDBJ databases">
        <title>Deep-cultivation of Planctomycetes and their phenomic and genomic characterization uncovers novel biology.</title>
        <authorList>
            <person name="Wiegand S."/>
            <person name="Jogler M."/>
            <person name="Boedeker C."/>
            <person name="Pinto D."/>
            <person name="Vollmers J."/>
            <person name="Rivas-Marin E."/>
            <person name="Kohn T."/>
            <person name="Peeters S.H."/>
            <person name="Heuer A."/>
            <person name="Rast P."/>
            <person name="Oberbeckmann S."/>
            <person name="Bunk B."/>
            <person name="Jeske O."/>
            <person name="Meyerdierks A."/>
            <person name="Storesund J.E."/>
            <person name="Kallscheuer N."/>
            <person name="Luecker S."/>
            <person name="Lage O.M."/>
            <person name="Pohl T."/>
            <person name="Merkel B.J."/>
            <person name="Hornburger P."/>
            <person name="Mueller R.-W."/>
            <person name="Bruemmer F."/>
            <person name="Labrenz M."/>
            <person name="Spormann A.M."/>
            <person name="Op den Camp H."/>
            <person name="Overmann J."/>
            <person name="Amann R."/>
            <person name="Jetten M.S.M."/>
            <person name="Mascher T."/>
            <person name="Medema M.H."/>
            <person name="Devos D.P."/>
            <person name="Kaster A.-K."/>
            <person name="Ovreas L."/>
            <person name="Rohde M."/>
            <person name="Galperin M.Y."/>
            <person name="Jogler C."/>
        </authorList>
    </citation>
    <scope>NUCLEOTIDE SEQUENCE [LARGE SCALE GENOMIC DNA]</scope>
    <source>
        <strain evidence="3 4">Pla110</strain>
    </source>
</reference>
<organism evidence="3 4">
    <name type="scientific">Polystyrenella longa</name>
    <dbReference type="NCBI Taxonomy" id="2528007"/>
    <lineage>
        <taxon>Bacteria</taxon>
        <taxon>Pseudomonadati</taxon>
        <taxon>Planctomycetota</taxon>
        <taxon>Planctomycetia</taxon>
        <taxon>Planctomycetales</taxon>
        <taxon>Planctomycetaceae</taxon>
        <taxon>Polystyrenella</taxon>
    </lineage>
</organism>
<dbReference type="AlphaFoldDB" id="A0A518CRX4"/>
<feature type="compositionally biased region" description="Low complexity" evidence="1">
    <location>
        <begin position="611"/>
        <end position="622"/>
    </location>
</feature>
<name>A0A518CRX4_9PLAN</name>
<dbReference type="SUPFAM" id="SSF53300">
    <property type="entry name" value="vWA-like"/>
    <property type="match status" value="1"/>
</dbReference>
<protein>
    <recommendedName>
        <fullName evidence="2">VWFA domain-containing protein</fullName>
    </recommendedName>
</protein>
<feature type="region of interest" description="Disordered" evidence="1">
    <location>
        <begin position="611"/>
        <end position="647"/>
    </location>
</feature>
<dbReference type="CDD" id="cd00198">
    <property type="entry name" value="vWFA"/>
    <property type="match status" value="1"/>
</dbReference>
<dbReference type="EMBL" id="CP036281">
    <property type="protein sequence ID" value="QDU81954.1"/>
    <property type="molecule type" value="Genomic_DNA"/>
</dbReference>
<evidence type="ECO:0000313" key="3">
    <source>
        <dbReference type="EMBL" id="QDU81954.1"/>
    </source>
</evidence>
<feature type="region of interest" description="Disordered" evidence="1">
    <location>
        <begin position="1"/>
        <end position="28"/>
    </location>
</feature>
<dbReference type="Gene3D" id="3.40.50.410">
    <property type="entry name" value="von Willebrand factor, type A domain"/>
    <property type="match status" value="1"/>
</dbReference>
<dbReference type="PROSITE" id="PS50234">
    <property type="entry name" value="VWFA"/>
    <property type="match status" value="1"/>
</dbReference>
<accession>A0A518CRX4</accession>
<evidence type="ECO:0000313" key="4">
    <source>
        <dbReference type="Proteomes" id="UP000317178"/>
    </source>
</evidence>
<evidence type="ECO:0000259" key="2">
    <source>
        <dbReference type="PROSITE" id="PS50234"/>
    </source>
</evidence>
<dbReference type="OrthoDB" id="239512at2"/>
<gene>
    <name evidence="3" type="ORF">Pla110_37060</name>
</gene>
<dbReference type="KEGG" id="plon:Pla110_37060"/>
<feature type="domain" description="VWFA" evidence="2">
    <location>
        <begin position="184"/>
        <end position="322"/>
    </location>
</feature>
<dbReference type="Proteomes" id="UP000317178">
    <property type="component" value="Chromosome"/>
</dbReference>
<feature type="compositionally biased region" description="Pro residues" evidence="1">
    <location>
        <begin position="638"/>
        <end position="647"/>
    </location>
</feature>
<keyword evidence="4" id="KW-1185">Reference proteome</keyword>
<sequence>MAEHQPDPLNSDDLTTRAAEGTHGSQNRWFRPKELPSWAISLAIHALVLLALARISYNQQLRANLLPFVSTTEFDDWQPDQLEVDNLEIVDMGNDSSMESQGESALAAITPAEQTQDSVEQDLTTAVQIEIDVPVYEQIASLQEAELVEKVDIRGTSERAGGVDGAIDRLTLEVASSLRQEKTLVVWLLDASLSLKERRNAIANRIENVYEELGVMKLGAEDSLLTGVVSFGEKTHFLTEKPVEQAADAVKAIHEVKPDESGEEKVFAAVSAVVEKWKPYRTKQRRNFIIIIVTDERGDDHEQVDKVTYDLSRLGVRVYCLGNSAVFGRRVGYQPYQLEDGSFRNLPVDQGPESAFPERLGLAFWGGDNGLNSFSSGFGPYALTRLCSETGGIYFIAAEQPGPKFDSNLMRSYMPDYKSFADYQESVRKNPAVTALIKASLNTSNRETPSPQMVFRADRLERLKQEIDEAQKPFADFVYHLENEVLKPLSDGESGREQIVTPRWQAGYDLAMGRALASWVRTFGYNKMLAQMKVSPLEFTRENNNMWRLLPAEESDAGGQVKKYTELARAYLNRVISEHPDTPWAVLAVKELESPLGWEWKDGFNPNFVEQPQQMQQQPMLLLEEERRRQMQRRQQPQPKPVKIPKL</sequence>
<proteinExistence type="predicted"/>
<dbReference type="InterPro" id="IPR002035">
    <property type="entry name" value="VWF_A"/>
</dbReference>